<sequence>MNSWDWPAFLFGLVNLFVEVKKKKNISLLKNILVHELFMNAY</sequence>
<name>A0A9K3HLS5_HELAN</name>
<reference evidence="1" key="1">
    <citation type="journal article" date="2017" name="Nature">
        <title>The sunflower genome provides insights into oil metabolism, flowering and Asterid evolution.</title>
        <authorList>
            <person name="Badouin H."/>
            <person name="Gouzy J."/>
            <person name="Grassa C.J."/>
            <person name="Murat F."/>
            <person name="Staton S.E."/>
            <person name="Cottret L."/>
            <person name="Lelandais-Briere C."/>
            <person name="Owens G.L."/>
            <person name="Carrere S."/>
            <person name="Mayjonade B."/>
            <person name="Legrand L."/>
            <person name="Gill N."/>
            <person name="Kane N.C."/>
            <person name="Bowers J.E."/>
            <person name="Hubner S."/>
            <person name="Bellec A."/>
            <person name="Berard A."/>
            <person name="Berges H."/>
            <person name="Blanchet N."/>
            <person name="Boniface M.C."/>
            <person name="Brunel D."/>
            <person name="Catrice O."/>
            <person name="Chaidir N."/>
            <person name="Claudel C."/>
            <person name="Donnadieu C."/>
            <person name="Faraut T."/>
            <person name="Fievet G."/>
            <person name="Helmstetter N."/>
            <person name="King M."/>
            <person name="Knapp S.J."/>
            <person name="Lai Z."/>
            <person name="Le Paslier M.C."/>
            <person name="Lippi Y."/>
            <person name="Lorenzon L."/>
            <person name="Mandel J.R."/>
            <person name="Marage G."/>
            <person name="Marchand G."/>
            <person name="Marquand E."/>
            <person name="Bret-Mestries E."/>
            <person name="Morien E."/>
            <person name="Nambeesan S."/>
            <person name="Nguyen T."/>
            <person name="Pegot-Espagnet P."/>
            <person name="Pouilly N."/>
            <person name="Raftis F."/>
            <person name="Sallet E."/>
            <person name="Schiex T."/>
            <person name="Thomas J."/>
            <person name="Vandecasteele C."/>
            <person name="Vares D."/>
            <person name="Vear F."/>
            <person name="Vautrin S."/>
            <person name="Crespi M."/>
            <person name="Mangin B."/>
            <person name="Burke J.M."/>
            <person name="Salse J."/>
            <person name="Munos S."/>
            <person name="Vincourt P."/>
            <person name="Rieseberg L.H."/>
            <person name="Langlade N.B."/>
        </authorList>
    </citation>
    <scope>NUCLEOTIDE SEQUENCE</scope>
    <source>
        <tissue evidence="1">Leaves</tissue>
    </source>
</reference>
<keyword evidence="2" id="KW-1185">Reference proteome</keyword>
<accession>A0A9K3HLS5</accession>
<dbReference type="AlphaFoldDB" id="A0A9K3HLS5"/>
<comment type="caution">
    <text evidence="1">The sequence shown here is derived from an EMBL/GenBank/DDBJ whole genome shotgun (WGS) entry which is preliminary data.</text>
</comment>
<dbReference type="Proteomes" id="UP000215914">
    <property type="component" value="Unassembled WGS sequence"/>
</dbReference>
<dbReference type="Gramene" id="mRNA:HanXRQr2_Chr11g0473311">
    <property type="protein sequence ID" value="mRNA:HanXRQr2_Chr11g0473311"/>
    <property type="gene ID" value="HanXRQr2_Chr11g0473311"/>
</dbReference>
<proteinExistence type="predicted"/>
<reference evidence="1" key="2">
    <citation type="submission" date="2020-06" db="EMBL/GenBank/DDBJ databases">
        <title>Helianthus annuus Genome sequencing and assembly Release 2.</title>
        <authorList>
            <person name="Gouzy J."/>
            <person name="Langlade N."/>
            <person name="Munos S."/>
        </authorList>
    </citation>
    <scope>NUCLEOTIDE SEQUENCE</scope>
    <source>
        <tissue evidence="1">Leaves</tissue>
    </source>
</reference>
<dbReference type="EMBL" id="MNCJ02000326">
    <property type="protein sequence ID" value="KAF5780565.1"/>
    <property type="molecule type" value="Genomic_DNA"/>
</dbReference>
<evidence type="ECO:0000313" key="1">
    <source>
        <dbReference type="EMBL" id="KAF5780565.1"/>
    </source>
</evidence>
<gene>
    <name evidence="1" type="ORF">HanXRQr2_Chr11g0473311</name>
</gene>
<organism evidence="1 2">
    <name type="scientific">Helianthus annuus</name>
    <name type="common">Common sunflower</name>
    <dbReference type="NCBI Taxonomy" id="4232"/>
    <lineage>
        <taxon>Eukaryota</taxon>
        <taxon>Viridiplantae</taxon>
        <taxon>Streptophyta</taxon>
        <taxon>Embryophyta</taxon>
        <taxon>Tracheophyta</taxon>
        <taxon>Spermatophyta</taxon>
        <taxon>Magnoliopsida</taxon>
        <taxon>eudicotyledons</taxon>
        <taxon>Gunneridae</taxon>
        <taxon>Pentapetalae</taxon>
        <taxon>asterids</taxon>
        <taxon>campanulids</taxon>
        <taxon>Asterales</taxon>
        <taxon>Asteraceae</taxon>
        <taxon>Asteroideae</taxon>
        <taxon>Heliantheae alliance</taxon>
        <taxon>Heliantheae</taxon>
        <taxon>Helianthus</taxon>
    </lineage>
</organism>
<evidence type="ECO:0000313" key="2">
    <source>
        <dbReference type="Proteomes" id="UP000215914"/>
    </source>
</evidence>
<protein>
    <submittedName>
        <fullName evidence="1">Uncharacterized protein</fullName>
    </submittedName>
</protein>